<feature type="transmembrane region" description="Helical" evidence="1">
    <location>
        <begin position="15"/>
        <end position="45"/>
    </location>
</feature>
<evidence type="ECO:0000313" key="2">
    <source>
        <dbReference type="EMBL" id="KAA8711120.1"/>
    </source>
</evidence>
<evidence type="ECO:0000256" key="1">
    <source>
        <dbReference type="SAM" id="Phobius"/>
    </source>
</evidence>
<dbReference type="Proteomes" id="UP000323707">
    <property type="component" value="Unassembled WGS sequence"/>
</dbReference>
<protein>
    <submittedName>
        <fullName evidence="2">Uncharacterized protein</fullName>
    </submittedName>
</protein>
<keyword evidence="1" id="KW-1133">Transmembrane helix</keyword>
<gene>
    <name evidence="2" type="ORF">F4V45_01170</name>
</gene>
<keyword evidence="1" id="KW-0472">Membrane</keyword>
<keyword evidence="1" id="KW-0812">Transmembrane</keyword>
<dbReference type="RefSeq" id="WP_150336692.1">
    <property type="nucleotide sequence ID" value="NZ_JAERIX010000025.1"/>
</dbReference>
<sequence length="83" mass="9690">MDFETINALSQKELLLLLFGFFLGVSTRIGGYVFTLAIAPIKAYIKLRKKRAKKMRKKAKKQAFKEWQLNNLQKLDTKDLEKL</sequence>
<organism evidence="2 3">
    <name type="scientific">Helicobacter canis</name>
    <dbReference type="NCBI Taxonomy" id="29419"/>
    <lineage>
        <taxon>Bacteria</taxon>
        <taxon>Pseudomonadati</taxon>
        <taxon>Campylobacterota</taxon>
        <taxon>Epsilonproteobacteria</taxon>
        <taxon>Campylobacterales</taxon>
        <taxon>Helicobacteraceae</taxon>
        <taxon>Helicobacter</taxon>
    </lineage>
</organism>
<proteinExistence type="predicted"/>
<comment type="caution">
    <text evidence="2">The sequence shown here is derived from an EMBL/GenBank/DDBJ whole genome shotgun (WGS) entry which is preliminary data.</text>
</comment>
<dbReference type="EMBL" id="VXKE01000004">
    <property type="protein sequence ID" value="KAA8711120.1"/>
    <property type="molecule type" value="Genomic_DNA"/>
</dbReference>
<name>A0A5M9QRU2_9HELI</name>
<reference evidence="2 3" key="1">
    <citation type="submission" date="2019-09" db="EMBL/GenBank/DDBJ databases">
        <title>Draft genome sequence of various Type strains from the CCUG.</title>
        <authorList>
            <person name="Pineiro-Iglesias B."/>
            <person name="Tunovic T."/>
            <person name="Unosson C."/>
            <person name="Inganas E."/>
            <person name="Ohlen M."/>
            <person name="Cardew S."/>
            <person name="Jensie-Markopoulos S."/>
            <person name="Salva-Serra F."/>
            <person name="Jaen-Luchoro D."/>
            <person name="Karlsson R."/>
            <person name="Svensson-Stadler L."/>
            <person name="Chun J."/>
            <person name="Moore E."/>
        </authorList>
    </citation>
    <scope>NUCLEOTIDE SEQUENCE [LARGE SCALE GENOMIC DNA]</scope>
    <source>
        <strain evidence="2 3">CCUG 32756T</strain>
    </source>
</reference>
<evidence type="ECO:0000313" key="3">
    <source>
        <dbReference type="Proteomes" id="UP000323707"/>
    </source>
</evidence>
<dbReference type="AlphaFoldDB" id="A0A5M9QRU2"/>
<accession>A0A5M9QRU2</accession>